<evidence type="ECO:0000256" key="1">
    <source>
        <dbReference type="SAM" id="Phobius"/>
    </source>
</evidence>
<sequence length="182" mass="19801">MSTEMHIKSSERGVIRVFHIDLPREAIERFTTQAGTGEWPMQYALGAKSLRSAFVEVINIRDLGDMSLSQYLINAHDVSGADFQAMRTRLDALTGFALVLPSQAFDHTEQDLAISNPLRWIGTFNEPKVATIATPIRTNSAKGVVGTVAGGPTPKTNIGLWVVVGLSVLIPLAIIIARFTLN</sequence>
<keyword evidence="1" id="KW-0812">Transmembrane</keyword>
<evidence type="ECO:0000313" key="2">
    <source>
        <dbReference type="EMBL" id="MBM2412668.1"/>
    </source>
</evidence>
<keyword evidence="1" id="KW-1133">Transmembrane helix</keyword>
<dbReference type="Proteomes" id="UP000755667">
    <property type="component" value="Unassembled WGS sequence"/>
</dbReference>
<dbReference type="AlphaFoldDB" id="A0A9Q2NUX1"/>
<evidence type="ECO:0000313" key="5">
    <source>
        <dbReference type="Proteomes" id="UP000809440"/>
    </source>
</evidence>
<gene>
    <name evidence="2" type="ORF">JQX41_10170</name>
    <name evidence="3" type="ORF">JQX48_08965</name>
</gene>
<reference evidence="2 5" key="1">
    <citation type="submission" date="2021-01" db="EMBL/GenBank/DDBJ databases">
        <title>Diatom-associated Roseobacters Show Island Model of Population Structure.</title>
        <authorList>
            <person name="Qu L."/>
            <person name="Feng X."/>
            <person name="Chen Y."/>
            <person name="Li L."/>
            <person name="Wang X."/>
            <person name="Hu Z."/>
            <person name="Wang H."/>
            <person name="Luo H."/>
        </authorList>
    </citation>
    <scope>NUCLEOTIDE SEQUENCE</scope>
    <source>
        <strain evidence="3 5">CC28-63</strain>
        <strain evidence="2">CC28-69</strain>
    </source>
</reference>
<name>A0A9Q2NUX1_9RHOB</name>
<dbReference type="OrthoDB" id="7875742at2"/>
<proteinExistence type="predicted"/>
<feature type="transmembrane region" description="Helical" evidence="1">
    <location>
        <begin position="158"/>
        <end position="181"/>
    </location>
</feature>
<dbReference type="EMBL" id="JAFBXF010000005">
    <property type="protein sequence ID" value="MBM2417095.1"/>
    <property type="molecule type" value="Genomic_DNA"/>
</dbReference>
<evidence type="ECO:0000313" key="3">
    <source>
        <dbReference type="EMBL" id="MBM2417095.1"/>
    </source>
</evidence>
<protein>
    <submittedName>
        <fullName evidence="2">Aspartate carbamoyltransferase catalytic subunit</fullName>
    </submittedName>
</protein>
<keyword evidence="5" id="KW-1185">Reference proteome</keyword>
<comment type="caution">
    <text evidence="2">The sequence shown here is derived from an EMBL/GenBank/DDBJ whole genome shotgun (WGS) entry which is preliminary data.</text>
</comment>
<dbReference type="GeneID" id="62642624"/>
<organism evidence="2 4">
    <name type="scientific">Marivita cryptomonadis</name>
    <dbReference type="NCBI Taxonomy" id="505252"/>
    <lineage>
        <taxon>Bacteria</taxon>
        <taxon>Pseudomonadati</taxon>
        <taxon>Pseudomonadota</taxon>
        <taxon>Alphaproteobacteria</taxon>
        <taxon>Rhodobacterales</taxon>
        <taxon>Roseobacteraceae</taxon>
        <taxon>Marivita</taxon>
    </lineage>
</organism>
<evidence type="ECO:0000313" key="4">
    <source>
        <dbReference type="Proteomes" id="UP000755667"/>
    </source>
</evidence>
<keyword evidence="1" id="KW-0472">Membrane</keyword>
<dbReference type="RefSeq" id="WP_138487773.1">
    <property type="nucleotide sequence ID" value="NZ_JAFBWU010000005.1"/>
</dbReference>
<dbReference type="EMBL" id="JAFBXE010000005">
    <property type="protein sequence ID" value="MBM2412668.1"/>
    <property type="molecule type" value="Genomic_DNA"/>
</dbReference>
<dbReference type="Proteomes" id="UP000809440">
    <property type="component" value="Unassembled WGS sequence"/>
</dbReference>
<accession>A0A9Q2NUX1</accession>